<reference evidence="2 3" key="1">
    <citation type="submission" date="2023-03" db="EMBL/GenBank/DDBJ databases">
        <title>Genome insight into feeding habits of ladybird beetles.</title>
        <authorList>
            <person name="Li H.-S."/>
            <person name="Huang Y.-H."/>
            <person name="Pang H."/>
        </authorList>
    </citation>
    <scope>NUCLEOTIDE SEQUENCE [LARGE SCALE GENOMIC DNA]</scope>
    <source>
        <strain evidence="2">SYSU_2023b</strain>
        <tissue evidence="2">Whole body</tissue>
    </source>
</reference>
<name>A0AAW1U6Y4_9CUCU</name>
<protein>
    <submittedName>
        <fullName evidence="2">Uncharacterized protein</fullName>
    </submittedName>
</protein>
<comment type="caution">
    <text evidence="2">The sequence shown here is derived from an EMBL/GenBank/DDBJ whole genome shotgun (WGS) entry which is preliminary data.</text>
</comment>
<evidence type="ECO:0000313" key="2">
    <source>
        <dbReference type="EMBL" id="KAK9875915.1"/>
    </source>
</evidence>
<proteinExistence type="predicted"/>
<organism evidence="2 3">
    <name type="scientific">Henosepilachna vigintioctopunctata</name>
    <dbReference type="NCBI Taxonomy" id="420089"/>
    <lineage>
        <taxon>Eukaryota</taxon>
        <taxon>Metazoa</taxon>
        <taxon>Ecdysozoa</taxon>
        <taxon>Arthropoda</taxon>
        <taxon>Hexapoda</taxon>
        <taxon>Insecta</taxon>
        <taxon>Pterygota</taxon>
        <taxon>Neoptera</taxon>
        <taxon>Endopterygota</taxon>
        <taxon>Coleoptera</taxon>
        <taxon>Polyphaga</taxon>
        <taxon>Cucujiformia</taxon>
        <taxon>Coccinelloidea</taxon>
        <taxon>Coccinellidae</taxon>
        <taxon>Epilachninae</taxon>
        <taxon>Epilachnini</taxon>
        <taxon>Henosepilachna</taxon>
    </lineage>
</organism>
<dbReference type="EMBL" id="JARQZJ010000034">
    <property type="protein sequence ID" value="KAK9875915.1"/>
    <property type="molecule type" value="Genomic_DNA"/>
</dbReference>
<accession>A0AAW1U6Y4</accession>
<dbReference type="Proteomes" id="UP001431783">
    <property type="component" value="Unassembled WGS sequence"/>
</dbReference>
<evidence type="ECO:0000313" key="3">
    <source>
        <dbReference type="Proteomes" id="UP001431783"/>
    </source>
</evidence>
<keyword evidence="3" id="KW-1185">Reference proteome</keyword>
<gene>
    <name evidence="2" type="ORF">WA026_009699</name>
</gene>
<evidence type="ECO:0000256" key="1">
    <source>
        <dbReference type="SAM" id="MobiDB-lite"/>
    </source>
</evidence>
<feature type="compositionally biased region" description="Polar residues" evidence="1">
    <location>
        <begin position="109"/>
        <end position="143"/>
    </location>
</feature>
<feature type="region of interest" description="Disordered" evidence="1">
    <location>
        <begin position="52"/>
        <end position="143"/>
    </location>
</feature>
<sequence length="192" mass="21680">MEKTEFEGFVRKKKKGRMYDKDLLTEMRKLFASGKRKIDTQRLVSEYMKLYPDTVLPPAPKKKDVTPTTASTTETKPDKLESRVSFSTQPDKIRSPGGSSKTSIKKRSSQTINESNLMQENQTKLPDAAEQQNELTSEATTSVDVQRSSQSAIVEEVQAVTSLTVLDEMKSTEKVRSVVKINEEVHIYNESN</sequence>
<dbReference type="AlphaFoldDB" id="A0AAW1U6Y4"/>